<evidence type="ECO:0000259" key="1">
    <source>
        <dbReference type="PROSITE" id="PS50883"/>
    </source>
</evidence>
<dbReference type="CDD" id="cd01948">
    <property type="entry name" value="EAL"/>
    <property type="match status" value="1"/>
</dbReference>
<dbReference type="InterPro" id="IPR029787">
    <property type="entry name" value="Nucleotide_cyclase"/>
</dbReference>
<dbReference type="NCBIfam" id="TIGR00229">
    <property type="entry name" value="sensory_box"/>
    <property type="match status" value="1"/>
</dbReference>
<name>A0A255I548_9FIRM</name>
<feature type="domain" description="EAL" evidence="1">
    <location>
        <begin position="330"/>
        <end position="583"/>
    </location>
</feature>
<dbReference type="SMART" id="SM00267">
    <property type="entry name" value="GGDEF"/>
    <property type="match status" value="1"/>
</dbReference>
<dbReference type="SUPFAM" id="SSF55073">
    <property type="entry name" value="Nucleotide cyclase"/>
    <property type="match status" value="1"/>
</dbReference>
<reference evidence="4 5" key="1">
    <citation type="journal article" date="2017" name="Genome Announc.">
        <title>Draft Genome Sequence of a Sporulating and Motile Strain of Lachnotalea glycerini Isolated from Water in Quebec City, Canada.</title>
        <authorList>
            <person name="Maheux A.F."/>
            <person name="Boudreau D.K."/>
            <person name="Berube E."/>
            <person name="Boissinot M."/>
            <person name="Raymond F."/>
            <person name="Brodeur S."/>
            <person name="Corbeil J."/>
            <person name="Isabel S."/>
            <person name="Omar R.F."/>
            <person name="Bergeron M.G."/>
        </authorList>
    </citation>
    <scope>NUCLEOTIDE SEQUENCE [LARGE SCALE GENOMIC DNA]</scope>
    <source>
        <strain evidence="4 5">CCRI-19302</strain>
    </source>
</reference>
<reference evidence="3 6" key="2">
    <citation type="submission" date="2018-05" db="EMBL/GenBank/DDBJ databases">
        <title>Genomic Encyclopedia of Type Strains, Phase IV (KMG-IV): sequencing the most valuable type-strain genomes for metagenomic binning, comparative biology and taxonomic classification.</title>
        <authorList>
            <person name="Goeker M."/>
        </authorList>
    </citation>
    <scope>NUCLEOTIDE SEQUENCE [LARGE SCALE GENOMIC DNA]</scope>
    <source>
        <strain evidence="3 6">DSM 28816</strain>
    </source>
</reference>
<evidence type="ECO:0000259" key="2">
    <source>
        <dbReference type="PROSITE" id="PS50887"/>
    </source>
</evidence>
<dbReference type="Gene3D" id="3.30.450.20">
    <property type="entry name" value="PAS domain"/>
    <property type="match status" value="1"/>
</dbReference>
<dbReference type="PANTHER" id="PTHR44757">
    <property type="entry name" value="DIGUANYLATE CYCLASE DGCP"/>
    <property type="match status" value="1"/>
</dbReference>
<dbReference type="InterPro" id="IPR000160">
    <property type="entry name" value="GGDEF_dom"/>
</dbReference>
<dbReference type="NCBIfam" id="TIGR00254">
    <property type="entry name" value="GGDEF"/>
    <property type="match status" value="1"/>
</dbReference>
<evidence type="ECO:0000313" key="3">
    <source>
        <dbReference type="EMBL" id="PXV95977.1"/>
    </source>
</evidence>
<dbReference type="RefSeq" id="WP_094379940.1">
    <property type="nucleotide sequence ID" value="NZ_NOKA02000001.1"/>
</dbReference>
<sequence length="584" mass="66867">MDYNENVRYSNEALKFKIDLMEAETEKLVYHEHIYKTALNMSEDAYIYEDLKTGKNVISDKFHKMFGIQADIKINHNIFMNSICEDDKMIVNRIMLEKKPNELSDRVIEFRLSDNKTWIMASIKINIDADGNPTERIIFFRNITLVKKKNEELKYMAYFDLLTGLFNRNYFVKRLNDSLQQADNDRCNVAVLYIDVDDFKVINDSLGIVAGDEVIQMFAQDINTLLDENMFAARMSNDEFCIAVMNPIGNRTIDKLYKRICNLCNKTYRLINGRKTHFTVSVGVAEYPENGESALGVIKNAEIAVFEVKKNGKNNICYFNNEMYSDFLDALRIERQLSAAIDNEDFLLLYQPQYDTRTNKLRGVEALVRWKNNGTIVSPNIFIPVSENNGSIILIGDWVINKAVSTLAKWKNELDYDGIMSINISTLQIKKEDFVRKLKAVIDKYYVNPEDVEIEITESVLIEDLEGIISKINTMRAYGIKVSLDDFGTGFSSLAYLKDLPIDTLKIDKSFIDGIASDSSTAIITQSVIAMVKQLGVITVAEGVESKEQFEHLKKMNCDNIQGYLLGKPMSEDDIAKLIMQKQE</sequence>
<protein>
    <submittedName>
        <fullName evidence="4">Bifunctional diguanylate cyclase/phosphodiesterase</fullName>
    </submittedName>
    <submittedName>
        <fullName evidence="3">PAS domain S-box-containing protein/diguanylate cyclase (GGDEF)-like protein</fullName>
    </submittedName>
</protein>
<dbReference type="Proteomes" id="UP000216411">
    <property type="component" value="Unassembled WGS sequence"/>
</dbReference>
<dbReference type="InterPro" id="IPR001633">
    <property type="entry name" value="EAL_dom"/>
</dbReference>
<reference evidence="4" key="3">
    <citation type="submission" date="2018-07" db="EMBL/GenBank/DDBJ databases">
        <authorList>
            <person name="Quirk P.G."/>
            <person name="Krulwich T.A."/>
        </authorList>
    </citation>
    <scope>NUCLEOTIDE SEQUENCE</scope>
    <source>
        <strain evidence="4">CCRI-19302</strain>
    </source>
</reference>
<dbReference type="PROSITE" id="PS50887">
    <property type="entry name" value="GGDEF"/>
    <property type="match status" value="1"/>
</dbReference>
<proteinExistence type="predicted"/>
<dbReference type="Pfam" id="PF00990">
    <property type="entry name" value="GGDEF"/>
    <property type="match status" value="1"/>
</dbReference>
<keyword evidence="5" id="KW-1185">Reference proteome</keyword>
<dbReference type="InterPro" id="IPR035965">
    <property type="entry name" value="PAS-like_dom_sf"/>
</dbReference>
<evidence type="ECO:0000313" key="6">
    <source>
        <dbReference type="Proteomes" id="UP000247523"/>
    </source>
</evidence>
<comment type="caution">
    <text evidence="3">The sequence shown here is derived from an EMBL/GenBank/DDBJ whole genome shotgun (WGS) entry which is preliminary data.</text>
</comment>
<dbReference type="CDD" id="cd01949">
    <property type="entry name" value="GGDEF"/>
    <property type="match status" value="1"/>
</dbReference>
<dbReference type="AlphaFoldDB" id="A0A255I548"/>
<dbReference type="EMBL" id="QICS01000001">
    <property type="protein sequence ID" value="PXV95977.1"/>
    <property type="molecule type" value="Genomic_DNA"/>
</dbReference>
<dbReference type="Gene3D" id="3.20.20.450">
    <property type="entry name" value="EAL domain"/>
    <property type="match status" value="1"/>
</dbReference>
<organism evidence="3 6">
    <name type="scientific">Lachnotalea glycerini</name>
    <dbReference type="NCBI Taxonomy" id="1763509"/>
    <lineage>
        <taxon>Bacteria</taxon>
        <taxon>Bacillati</taxon>
        <taxon>Bacillota</taxon>
        <taxon>Clostridia</taxon>
        <taxon>Lachnospirales</taxon>
        <taxon>Lachnospiraceae</taxon>
        <taxon>Lachnotalea</taxon>
    </lineage>
</organism>
<feature type="domain" description="GGDEF" evidence="2">
    <location>
        <begin position="187"/>
        <end position="321"/>
    </location>
</feature>
<dbReference type="Pfam" id="PF00563">
    <property type="entry name" value="EAL"/>
    <property type="match status" value="1"/>
</dbReference>
<dbReference type="PANTHER" id="PTHR44757:SF2">
    <property type="entry name" value="BIOFILM ARCHITECTURE MAINTENANCE PROTEIN MBAA"/>
    <property type="match status" value="1"/>
</dbReference>
<accession>A0A255I548</accession>
<dbReference type="SMART" id="SM00052">
    <property type="entry name" value="EAL"/>
    <property type="match status" value="1"/>
</dbReference>
<dbReference type="InterPro" id="IPR043128">
    <property type="entry name" value="Rev_trsase/Diguanyl_cyclase"/>
</dbReference>
<dbReference type="InterPro" id="IPR035919">
    <property type="entry name" value="EAL_sf"/>
</dbReference>
<dbReference type="Proteomes" id="UP000247523">
    <property type="component" value="Unassembled WGS sequence"/>
</dbReference>
<dbReference type="SUPFAM" id="SSF141868">
    <property type="entry name" value="EAL domain-like"/>
    <property type="match status" value="1"/>
</dbReference>
<evidence type="ECO:0000313" key="5">
    <source>
        <dbReference type="Proteomes" id="UP000216411"/>
    </source>
</evidence>
<dbReference type="InterPro" id="IPR052155">
    <property type="entry name" value="Biofilm_reg_signaling"/>
</dbReference>
<dbReference type="InterPro" id="IPR000014">
    <property type="entry name" value="PAS"/>
</dbReference>
<evidence type="ECO:0000313" key="4">
    <source>
        <dbReference type="EMBL" id="RDY32978.1"/>
    </source>
</evidence>
<gene>
    <name evidence="3" type="ORF">C8E03_101609</name>
    <name evidence="4" type="ORF">CG710_000130</name>
</gene>
<dbReference type="OrthoDB" id="9805474at2"/>
<dbReference type="PROSITE" id="PS50883">
    <property type="entry name" value="EAL"/>
    <property type="match status" value="1"/>
</dbReference>
<dbReference type="SUPFAM" id="SSF55785">
    <property type="entry name" value="PYP-like sensor domain (PAS domain)"/>
    <property type="match status" value="1"/>
</dbReference>
<dbReference type="Gene3D" id="3.30.70.270">
    <property type="match status" value="1"/>
</dbReference>
<dbReference type="EMBL" id="NOKA02000001">
    <property type="protein sequence ID" value="RDY32978.1"/>
    <property type="molecule type" value="Genomic_DNA"/>
</dbReference>